<evidence type="ECO:0000313" key="2">
    <source>
        <dbReference type="Proteomes" id="UP000070186"/>
    </source>
</evidence>
<gene>
    <name evidence="1" type="ORF">AT959_01680</name>
</gene>
<protein>
    <submittedName>
        <fullName evidence="1">Uncharacterized protein</fullName>
    </submittedName>
</protein>
<keyword evidence="2" id="KW-1185">Reference proteome</keyword>
<accession>A0A133XNB9</accession>
<dbReference type="Proteomes" id="UP000070186">
    <property type="component" value="Unassembled WGS sequence"/>
</dbReference>
<evidence type="ECO:0000313" key="1">
    <source>
        <dbReference type="EMBL" id="KXB32424.1"/>
    </source>
</evidence>
<dbReference type="RefSeq" id="WP_157651173.1">
    <property type="nucleotide sequence ID" value="NZ_LODL01000005.1"/>
</dbReference>
<organism evidence="1 2">
    <name type="scientific">Dechloromonas denitrificans</name>
    <dbReference type="NCBI Taxonomy" id="281362"/>
    <lineage>
        <taxon>Bacteria</taxon>
        <taxon>Pseudomonadati</taxon>
        <taxon>Pseudomonadota</taxon>
        <taxon>Betaproteobacteria</taxon>
        <taxon>Rhodocyclales</taxon>
        <taxon>Azonexaceae</taxon>
        <taxon>Dechloromonas</taxon>
    </lineage>
</organism>
<sequence>MMHRYFDLIDIAYNKATLVVRVIELLEGNPDGYVGRPLTITEQSQTFRIEFDRVTEFRTNAEQCFTPEGTTRNITPFVFECVGSKYASQACPLGAGAGEAARHFVVFTESVVVEVLSLNEPTIEG</sequence>
<comment type="caution">
    <text evidence="1">The sequence shown here is derived from an EMBL/GenBank/DDBJ whole genome shotgun (WGS) entry which is preliminary data.</text>
</comment>
<dbReference type="AlphaFoldDB" id="A0A133XNB9"/>
<proteinExistence type="predicted"/>
<reference evidence="1 2" key="1">
    <citation type="submission" date="2015-12" db="EMBL/GenBank/DDBJ databases">
        <title>Nitrous oxide reduction kinetics distinguish bacteria harboring typical versus atypical NosZ.</title>
        <authorList>
            <person name="Yoon S."/>
            <person name="Nissen S."/>
            <person name="Park D."/>
            <person name="Sanford R.A."/>
            <person name="Loeffler F.E."/>
        </authorList>
    </citation>
    <scope>NUCLEOTIDE SEQUENCE [LARGE SCALE GENOMIC DNA]</scope>
    <source>
        <strain evidence="1 2">ATCC BAA-841</strain>
    </source>
</reference>
<dbReference type="EMBL" id="LODL01000005">
    <property type="protein sequence ID" value="KXB32424.1"/>
    <property type="molecule type" value="Genomic_DNA"/>
</dbReference>
<name>A0A133XNB9_9RHOO</name>